<reference evidence="1 2" key="1">
    <citation type="submission" date="2018-08" db="EMBL/GenBank/DDBJ databases">
        <title>A genome reference for cultivated species of the human gut microbiota.</title>
        <authorList>
            <person name="Zou Y."/>
            <person name="Xue W."/>
            <person name="Luo G."/>
        </authorList>
    </citation>
    <scope>NUCLEOTIDE SEQUENCE [LARGE SCALE GENOMIC DNA]</scope>
    <source>
        <strain evidence="1 2">AM42-1AC</strain>
    </source>
</reference>
<evidence type="ECO:0000313" key="2">
    <source>
        <dbReference type="Proteomes" id="UP000283492"/>
    </source>
</evidence>
<name>A0A413TSY0_9FIRM</name>
<protein>
    <submittedName>
        <fullName evidence="1">Uncharacterized protein</fullName>
    </submittedName>
</protein>
<sequence>MKRKTVQTKYDVPVRRAFRWASEQKFCEAEPHEIFAQRPSSMAHEGNHICLYRFSFIYAVNDL</sequence>
<organism evidence="1 2">
    <name type="scientific">Roseburia inulinivorans</name>
    <dbReference type="NCBI Taxonomy" id="360807"/>
    <lineage>
        <taxon>Bacteria</taxon>
        <taxon>Bacillati</taxon>
        <taxon>Bacillota</taxon>
        <taxon>Clostridia</taxon>
        <taxon>Lachnospirales</taxon>
        <taxon>Lachnospiraceae</taxon>
        <taxon>Roseburia</taxon>
    </lineage>
</organism>
<dbReference type="AlphaFoldDB" id="A0A413TSY0"/>
<gene>
    <name evidence="1" type="ORF">DW914_09910</name>
</gene>
<accession>A0A413TSY0</accession>
<dbReference type="Proteomes" id="UP000283492">
    <property type="component" value="Unassembled WGS sequence"/>
</dbReference>
<evidence type="ECO:0000313" key="1">
    <source>
        <dbReference type="EMBL" id="RHA88090.1"/>
    </source>
</evidence>
<dbReference type="EMBL" id="QSFX01000016">
    <property type="protein sequence ID" value="RHA88090.1"/>
    <property type="molecule type" value="Genomic_DNA"/>
</dbReference>
<proteinExistence type="predicted"/>
<comment type="caution">
    <text evidence="1">The sequence shown here is derived from an EMBL/GenBank/DDBJ whole genome shotgun (WGS) entry which is preliminary data.</text>
</comment>